<dbReference type="OrthoDB" id="4473401at2759"/>
<dbReference type="EMBL" id="GL379809">
    <property type="protein sequence ID" value="EGT42458.1"/>
    <property type="molecule type" value="Genomic_DNA"/>
</dbReference>
<evidence type="ECO:0000259" key="2">
    <source>
        <dbReference type="PROSITE" id="PS50279"/>
    </source>
</evidence>
<accession>G0MS79</accession>
<dbReference type="HOGENOM" id="CLU_903831_0_0_1"/>
<dbReference type="Gene3D" id="4.10.410.10">
    <property type="entry name" value="Pancreatic trypsin inhibitor Kunitz domain"/>
    <property type="match status" value="1"/>
</dbReference>
<dbReference type="InterPro" id="IPR036880">
    <property type="entry name" value="Kunitz_BPTI_sf"/>
</dbReference>
<dbReference type="Pfam" id="PF00014">
    <property type="entry name" value="Kunitz_BPTI"/>
    <property type="match status" value="1"/>
</dbReference>
<name>G0MS79_CAEBE</name>
<feature type="transmembrane region" description="Helical" evidence="1">
    <location>
        <begin position="61"/>
        <end position="81"/>
    </location>
</feature>
<sequence length="310" mass="34298">MVDVEAAFRSKRSMLYATFYAKYQDLEEMRTTTPGTIVENPFNLDNIGDGYDVWTRGETQLLVLAVILVILTLIFAAIVALDCGRNGPLFMRSGTLRDVIWHGRSRTIQRAAAASGRARTRPTNDASGDLKGNIDILLPKCQQPLHHGVQNCTNTSSLRFYVDGDTMAILAFKYSGCGGNSNNFKTFEDTLRCFPMDWNQCPISSAQINNLNSNSSECKTDKYPKCTGPNAYCNRGAYPSGFCCDKTIRDKERSDISRSTGCSAGSRKVAFDSTTGFTITLLGKTCESNFCPQKSTCHQGNYFAYCCEVY</sequence>
<protein>
    <recommendedName>
        <fullName evidence="2">BPTI/Kunitz inhibitor domain-containing protein</fullName>
    </recommendedName>
</protein>
<dbReference type="PANTHER" id="PTHR47248">
    <property type="entry name" value="PROTEIN CBG06772"/>
    <property type="match status" value="1"/>
</dbReference>
<dbReference type="InterPro" id="IPR052861">
    <property type="entry name" value="BPTI/Kunitz_domain"/>
</dbReference>
<organism evidence="4">
    <name type="scientific">Caenorhabditis brenneri</name>
    <name type="common">Nematode worm</name>
    <dbReference type="NCBI Taxonomy" id="135651"/>
    <lineage>
        <taxon>Eukaryota</taxon>
        <taxon>Metazoa</taxon>
        <taxon>Ecdysozoa</taxon>
        <taxon>Nematoda</taxon>
        <taxon>Chromadorea</taxon>
        <taxon>Rhabditida</taxon>
        <taxon>Rhabditina</taxon>
        <taxon>Rhabditomorpha</taxon>
        <taxon>Rhabditoidea</taxon>
        <taxon>Rhabditidae</taxon>
        <taxon>Peloderinae</taxon>
        <taxon>Caenorhabditis</taxon>
    </lineage>
</organism>
<keyword evidence="4" id="KW-1185">Reference proteome</keyword>
<keyword evidence="1" id="KW-0812">Transmembrane</keyword>
<dbReference type="Proteomes" id="UP000008068">
    <property type="component" value="Unassembled WGS sequence"/>
</dbReference>
<dbReference type="PANTHER" id="PTHR47248:SF2">
    <property type="entry name" value="BPTI_KUNITZ INHIBITOR DOMAIN-CONTAINING PROTEIN"/>
    <property type="match status" value="1"/>
</dbReference>
<dbReference type="AlphaFoldDB" id="G0MS79"/>
<evidence type="ECO:0000313" key="3">
    <source>
        <dbReference type="EMBL" id="EGT42458.1"/>
    </source>
</evidence>
<gene>
    <name evidence="3" type="ORF">CAEBREN_11604</name>
</gene>
<feature type="domain" description="BPTI/Kunitz inhibitor" evidence="2">
    <location>
        <begin position="141"/>
        <end position="189"/>
    </location>
</feature>
<dbReference type="OMA" id="NANHTIC"/>
<dbReference type="FunCoup" id="G0MS79">
    <property type="interactions" value="7"/>
</dbReference>
<reference evidence="4" key="1">
    <citation type="submission" date="2011-07" db="EMBL/GenBank/DDBJ databases">
        <authorList>
            <consortium name="Caenorhabditis brenneri Sequencing and Analysis Consortium"/>
            <person name="Wilson R.K."/>
        </authorList>
    </citation>
    <scope>NUCLEOTIDE SEQUENCE [LARGE SCALE GENOMIC DNA]</scope>
    <source>
        <strain evidence="4">PB2801</strain>
    </source>
</reference>
<dbReference type="SUPFAM" id="SSF57362">
    <property type="entry name" value="BPTI-like"/>
    <property type="match status" value="1"/>
</dbReference>
<dbReference type="GO" id="GO:0004867">
    <property type="term" value="F:serine-type endopeptidase inhibitor activity"/>
    <property type="evidence" value="ECO:0007669"/>
    <property type="project" value="InterPro"/>
</dbReference>
<dbReference type="PROSITE" id="PS50279">
    <property type="entry name" value="BPTI_KUNITZ_2"/>
    <property type="match status" value="1"/>
</dbReference>
<keyword evidence="1" id="KW-1133">Transmembrane helix</keyword>
<dbReference type="CDD" id="cd00109">
    <property type="entry name" value="Kunitz-type"/>
    <property type="match status" value="1"/>
</dbReference>
<keyword evidence="1" id="KW-0472">Membrane</keyword>
<dbReference type="eggNOG" id="KOG4295">
    <property type="taxonomic scope" value="Eukaryota"/>
</dbReference>
<evidence type="ECO:0000313" key="4">
    <source>
        <dbReference type="Proteomes" id="UP000008068"/>
    </source>
</evidence>
<dbReference type="STRING" id="135651.G0MS79"/>
<dbReference type="SMART" id="SM00131">
    <property type="entry name" value="KU"/>
    <property type="match status" value="1"/>
</dbReference>
<evidence type="ECO:0000256" key="1">
    <source>
        <dbReference type="SAM" id="Phobius"/>
    </source>
</evidence>
<proteinExistence type="predicted"/>
<dbReference type="InParanoid" id="G0MS79"/>
<dbReference type="InterPro" id="IPR002223">
    <property type="entry name" value="Kunitz_BPTI"/>
</dbReference>